<comment type="pathway">
    <text evidence="1">Bacterial outer membrane biogenesis; LPS O-antigen biosynthesis.</text>
</comment>
<dbReference type="Pfam" id="PF01370">
    <property type="entry name" value="Epimerase"/>
    <property type="match status" value="1"/>
</dbReference>
<organism evidence="4 5">
    <name type="scientific">Azospirillum brasilense</name>
    <dbReference type="NCBI Taxonomy" id="192"/>
    <lineage>
        <taxon>Bacteria</taxon>
        <taxon>Pseudomonadati</taxon>
        <taxon>Pseudomonadota</taxon>
        <taxon>Alphaproteobacteria</taxon>
        <taxon>Rhodospirillales</taxon>
        <taxon>Azospirillaceae</taxon>
        <taxon>Azospirillum</taxon>
    </lineage>
</organism>
<name>A0A560AL27_AZOBR</name>
<protein>
    <submittedName>
        <fullName evidence="4">UDP-glucose 4-epimerase</fullName>
    </submittedName>
</protein>
<evidence type="ECO:0000256" key="1">
    <source>
        <dbReference type="ARBA" id="ARBA00005125"/>
    </source>
</evidence>
<dbReference type="Gene3D" id="3.40.50.720">
    <property type="entry name" value="NAD(P)-binding Rossmann-like Domain"/>
    <property type="match status" value="1"/>
</dbReference>
<evidence type="ECO:0000256" key="2">
    <source>
        <dbReference type="ARBA" id="ARBA00007637"/>
    </source>
</evidence>
<dbReference type="InterPro" id="IPR036291">
    <property type="entry name" value="NAD(P)-bd_dom_sf"/>
</dbReference>
<evidence type="ECO:0000313" key="4">
    <source>
        <dbReference type="EMBL" id="TWA61029.1"/>
    </source>
</evidence>
<dbReference type="EMBL" id="VITF01000018">
    <property type="protein sequence ID" value="TWA61029.1"/>
    <property type="molecule type" value="Genomic_DNA"/>
</dbReference>
<gene>
    <name evidence="4" type="ORF">FBZ82_11830</name>
</gene>
<proteinExistence type="inferred from homology"/>
<dbReference type="SUPFAM" id="SSF51735">
    <property type="entry name" value="NAD(P)-binding Rossmann-fold domains"/>
    <property type="match status" value="1"/>
</dbReference>
<comment type="caution">
    <text evidence="4">The sequence shown here is derived from an EMBL/GenBank/DDBJ whole genome shotgun (WGS) entry which is preliminary data.</text>
</comment>
<evidence type="ECO:0000313" key="5">
    <source>
        <dbReference type="Proteomes" id="UP000316083"/>
    </source>
</evidence>
<accession>A0A560AL27</accession>
<reference evidence="4 5" key="1">
    <citation type="submission" date="2019-06" db="EMBL/GenBank/DDBJ databases">
        <title>Genomic Encyclopedia of Type Strains, Phase IV (KMG-V): Genome sequencing to study the core and pangenomes of soil and plant-associated prokaryotes.</title>
        <authorList>
            <person name="Whitman W."/>
        </authorList>
    </citation>
    <scope>NUCLEOTIDE SEQUENCE [LARGE SCALE GENOMIC DNA]</scope>
    <source>
        <strain evidence="4 5">BR 11796</strain>
    </source>
</reference>
<dbReference type="AlphaFoldDB" id="A0A560AL27"/>
<dbReference type="CDD" id="cd05256">
    <property type="entry name" value="UDP_AE_SDR_e"/>
    <property type="match status" value="1"/>
</dbReference>
<dbReference type="PANTHER" id="PTHR43000">
    <property type="entry name" value="DTDP-D-GLUCOSE 4,6-DEHYDRATASE-RELATED"/>
    <property type="match status" value="1"/>
</dbReference>
<dbReference type="InterPro" id="IPR001509">
    <property type="entry name" value="Epimerase_deHydtase"/>
</dbReference>
<dbReference type="Gene3D" id="3.90.25.10">
    <property type="entry name" value="UDP-galactose 4-epimerase, domain 1"/>
    <property type="match status" value="1"/>
</dbReference>
<dbReference type="Proteomes" id="UP000316083">
    <property type="component" value="Unassembled WGS sequence"/>
</dbReference>
<evidence type="ECO:0000259" key="3">
    <source>
        <dbReference type="Pfam" id="PF01370"/>
    </source>
</evidence>
<sequence length="331" mass="36033">MSRFDVVTGGAGFIGSHLVDALVAQGRTVLAIDNLAVGRLSNLAAHEGNPAFRFVQADVADRAEMARLLAGAERVFHLAALADIVPSVQNPERYFDANVNGCFSIAEAARANNVTRLLYAASSSCYGIPDVYPTPESAPPNPRYPYALTKYMGEQQLLHWAQVYGLPVTSLRLFNVYGPRARTSGTYGAVFGVFLAQMLSGKPLTVVGDGTQTRDFTFVTDVVSAFLAAAEKGRTGAVYNVGSGTSVSVNRLVELLGNGRVEHLPKRPGEPDCTFADTSRIRAELDWGPKITIEEGVARLLDNLDYWRDAPVWDKNSIAEATRDWFRFIRN</sequence>
<feature type="domain" description="NAD-dependent epimerase/dehydratase" evidence="3">
    <location>
        <begin position="6"/>
        <end position="242"/>
    </location>
</feature>
<comment type="similarity">
    <text evidence="2">Belongs to the NAD(P)-dependent epimerase/dehydratase family.</text>
</comment>
<dbReference type="RefSeq" id="WP_145679454.1">
    <property type="nucleotide sequence ID" value="NZ_VITF01000018.1"/>
</dbReference>